<dbReference type="AlphaFoldDB" id="A0A174J4C6"/>
<sequence length="209" mass="22924">MTHTLHRVKTRSGQTDDYVVLIMPARGINNQNSVEIFKKYLDLMAQFNPVNMGAIGCGNFATHTLEEIKANLKPEVPMVHGVFDTREKLIEVMKALKEADYGYSVVVSGLVDDVDCCAKAAGINRHSVDISLGIWGNVDKLPETQILEITTMCGHAMISAGLVTKMVEDIKAGRRTAKDAANELSKPCACGIFNPHKAERLLLELAEKL</sequence>
<accession>A0A174J4C6</accession>
<dbReference type="RefSeq" id="WP_055658381.1">
    <property type="nucleotide sequence ID" value="NZ_CABIXC010000014.1"/>
</dbReference>
<evidence type="ECO:0000313" key="2">
    <source>
        <dbReference type="Proteomes" id="UP000095651"/>
    </source>
</evidence>
<dbReference type="EMBL" id="CYZE01000014">
    <property type="protein sequence ID" value="CUO91939.1"/>
    <property type="molecule type" value="Genomic_DNA"/>
</dbReference>
<gene>
    <name evidence="1" type="ORF">ERS852407_04400</name>
</gene>
<evidence type="ECO:0000313" key="1">
    <source>
        <dbReference type="EMBL" id="CUO91939.1"/>
    </source>
</evidence>
<protein>
    <submittedName>
        <fullName evidence="1">Uncharacterized protein</fullName>
    </submittedName>
</protein>
<reference evidence="1 2" key="1">
    <citation type="submission" date="2015-09" db="EMBL/GenBank/DDBJ databases">
        <authorList>
            <consortium name="Pathogen Informatics"/>
        </authorList>
    </citation>
    <scope>NUCLEOTIDE SEQUENCE [LARGE SCALE GENOMIC DNA]</scope>
    <source>
        <strain evidence="1 2">2789STDY5608850</strain>
    </source>
</reference>
<organism evidence="1 2">
    <name type="scientific">Hungatella hathewayi</name>
    <dbReference type="NCBI Taxonomy" id="154046"/>
    <lineage>
        <taxon>Bacteria</taxon>
        <taxon>Bacillati</taxon>
        <taxon>Bacillota</taxon>
        <taxon>Clostridia</taxon>
        <taxon>Lachnospirales</taxon>
        <taxon>Lachnospiraceae</taxon>
        <taxon>Hungatella</taxon>
    </lineage>
</organism>
<dbReference type="Proteomes" id="UP000095651">
    <property type="component" value="Unassembled WGS sequence"/>
</dbReference>
<name>A0A174J4C6_9FIRM</name>
<proteinExistence type="predicted"/>